<dbReference type="InterPro" id="IPR001810">
    <property type="entry name" value="F-box_dom"/>
</dbReference>
<dbReference type="Pfam" id="PF00646">
    <property type="entry name" value="F-box"/>
    <property type="match status" value="1"/>
</dbReference>
<evidence type="ECO:0000313" key="2">
    <source>
        <dbReference type="EMBL" id="VFU25075.1"/>
    </source>
</evidence>
<proteinExistence type="predicted"/>
<protein>
    <recommendedName>
        <fullName evidence="1">F-box domain-containing protein</fullName>
    </recommendedName>
</protein>
<dbReference type="SMART" id="SM00256">
    <property type="entry name" value="FBOX"/>
    <property type="match status" value="1"/>
</dbReference>
<dbReference type="AlphaFoldDB" id="A0A6N2KAS5"/>
<dbReference type="InterPro" id="IPR036047">
    <property type="entry name" value="F-box-like_dom_sf"/>
</dbReference>
<dbReference type="Pfam" id="PF07734">
    <property type="entry name" value="FBA_1"/>
    <property type="match status" value="1"/>
</dbReference>
<gene>
    <name evidence="2" type="ORF">SVIM_LOCUS54365</name>
</gene>
<name>A0A6N2KAS5_SALVM</name>
<dbReference type="InterPro" id="IPR006527">
    <property type="entry name" value="F-box-assoc_dom_typ1"/>
</dbReference>
<dbReference type="SUPFAM" id="SSF81383">
    <property type="entry name" value="F-box domain"/>
    <property type="match status" value="1"/>
</dbReference>
<dbReference type="CDD" id="cd22157">
    <property type="entry name" value="F-box_AtFBW1-like"/>
    <property type="match status" value="1"/>
</dbReference>
<evidence type="ECO:0000259" key="1">
    <source>
        <dbReference type="PROSITE" id="PS50181"/>
    </source>
</evidence>
<dbReference type="InterPro" id="IPR050796">
    <property type="entry name" value="SCF_F-box_component"/>
</dbReference>
<reference evidence="2" key="1">
    <citation type="submission" date="2019-03" db="EMBL/GenBank/DDBJ databases">
        <authorList>
            <person name="Mank J."/>
            <person name="Almeida P."/>
        </authorList>
    </citation>
    <scope>NUCLEOTIDE SEQUENCE</scope>
    <source>
        <strain evidence="2">78183</strain>
    </source>
</reference>
<dbReference type="NCBIfam" id="TIGR01640">
    <property type="entry name" value="F_box_assoc_1"/>
    <property type="match status" value="1"/>
</dbReference>
<feature type="domain" description="F-box" evidence="1">
    <location>
        <begin position="11"/>
        <end position="61"/>
    </location>
</feature>
<sequence>MRSKRRLRELMANKGTLPQETLTDILSRLPIKSLTRFQSVSKPFSALIKSPAFISAHLRRSSRHFSFFVRHSNPYGSDCSFLLNNNQISDVEVPLLGCLTRFPKIVGSCNGLVCLDIASCYARGFVLWNIARKQYSCLPSPRINDSRRPFWMVSPGFGFDRKKNDYKVVRIVSFGCEKDESPVVMAEVFSWKTFCWRVIEARIGACVTHEGQNGVVINGGLHWLANSAGKSGIQKFIVSFDLDTEEFRRIPIPDFPAGICVKIMGFKGSLALAFYPSKEVDVHSRHGRPGVADWIEFCVWGDDSDGANGKCWTKLSSIQLTTVGYPVGVANETGLVIKKLMEGQGAQFILFDPSNQNYRGMHICDASYSCDVHSYVESLVPVNGGGHDQAIEEELSESGKVASLDNRIFSDCGENRIWSKSFTISRLFPTSGKSIVIWGNSEVILQDANVYDELFLYDLNQLRSCSAAERNHQRETVIAVRWTVDNWIQLQMLSRYEVPSELTRR</sequence>
<dbReference type="Gene3D" id="1.20.1280.50">
    <property type="match status" value="1"/>
</dbReference>
<dbReference type="PANTHER" id="PTHR31672:SF13">
    <property type="entry name" value="F-BOX PROTEIN CPR30-LIKE"/>
    <property type="match status" value="1"/>
</dbReference>
<accession>A0A6N2KAS5</accession>
<dbReference type="EMBL" id="CAADRP010000224">
    <property type="protein sequence ID" value="VFU25075.1"/>
    <property type="molecule type" value="Genomic_DNA"/>
</dbReference>
<dbReference type="PROSITE" id="PS50181">
    <property type="entry name" value="FBOX"/>
    <property type="match status" value="1"/>
</dbReference>
<dbReference type="InterPro" id="IPR017451">
    <property type="entry name" value="F-box-assoc_interact_dom"/>
</dbReference>
<dbReference type="PANTHER" id="PTHR31672">
    <property type="entry name" value="BNACNNG10540D PROTEIN"/>
    <property type="match status" value="1"/>
</dbReference>
<organism evidence="2">
    <name type="scientific">Salix viminalis</name>
    <name type="common">Common osier</name>
    <name type="synonym">Basket willow</name>
    <dbReference type="NCBI Taxonomy" id="40686"/>
    <lineage>
        <taxon>Eukaryota</taxon>
        <taxon>Viridiplantae</taxon>
        <taxon>Streptophyta</taxon>
        <taxon>Embryophyta</taxon>
        <taxon>Tracheophyta</taxon>
        <taxon>Spermatophyta</taxon>
        <taxon>Magnoliopsida</taxon>
        <taxon>eudicotyledons</taxon>
        <taxon>Gunneridae</taxon>
        <taxon>Pentapetalae</taxon>
        <taxon>rosids</taxon>
        <taxon>fabids</taxon>
        <taxon>Malpighiales</taxon>
        <taxon>Salicaceae</taxon>
        <taxon>Saliceae</taxon>
        <taxon>Salix</taxon>
    </lineage>
</organism>